<keyword evidence="10" id="KW-1185">Reference proteome</keyword>
<evidence type="ECO:0000313" key="10">
    <source>
        <dbReference type="Proteomes" id="UP001492541"/>
    </source>
</evidence>
<evidence type="ECO:0000256" key="5">
    <source>
        <dbReference type="SAM" id="Phobius"/>
    </source>
</evidence>
<dbReference type="Pfam" id="PF24961">
    <property type="entry name" value="NfeD_membrane"/>
    <property type="match status" value="1"/>
</dbReference>
<dbReference type="Gene3D" id="3.90.226.10">
    <property type="entry name" value="2-enoyl-CoA Hydratase, Chain A, domain 1"/>
    <property type="match status" value="1"/>
</dbReference>
<evidence type="ECO:0000313" key="9">
    <source>
        <dbReference type="EMBL" id="XAT63795.1"/>
    </source>
</evidence>
<dbReference type="GeneID" id="90448028"/>
<dbReference type="InterPro" id="IPR056739">
    <property type="entry name" value="NfeD_membrane"/>
</dbReference>
<dbReference type="InterPro" id="IPR002810">
    <property type="entry name" value="NfeD-like_C"/>
</dbReference>
<evidence type="ECO:0000259" key="7">
    <source>
        <dbReference type="Pfam" id="PF24961"/>
    </source>
</evidence>
<dbReference type="RefSeq" id="WP_193806883.1">
    <property type="nucleotide sequence ID" value="NZ_CP087714.1"/>
</dbReference>
<gene>
    <name evidence="9" type="ORF">LPQ35_00055</name>
</gene>
<feature type="transmembrane region" description="Helical" evidence="5">
    <location>
        <begin position="297"/>
        <end position="317"/>
    </location>
</feature>
<dbReference type="EMBL" id="CP087714">
    <property type="protein sequence ID" value="XAT63795.1"/>
    <property type="molecule type" value="Genomic_DNA"/>
</dbReference>
<feature type="transmembrane region" description="Helical" evidence="5">
    <location>
        <begin position="329"/>
        <end position="350"/>
    </location>
</feature>
<dbReference type="SUPFAM" id="SSF52096">
    <property type="entry name" value="ClpP/crotonase"/>
    <property type="match status" value="1"/>
</dbReference>
<evidence type="ECO:0000259" key="8">
    <source>
        <dbReference type="Pfam" id="PF25145"/>
    </source>
</evidence>
<keyword evidence="2 5" id="KW-0812">Transmembrane</keyword>
<feature type="transmembrane region" description="Helical" evidence="5">
    <location>
        <begin position="260"/>
        <end position="291"/>
    </location>
</feature>
<dbReference type="InterPro" id="IPR029045">
    <property type="entry name" value="ClpP/crotonase-like_dom_sf"/>
</dbReference>
<sequence length="420" mass="44949">MKKCLYFLLALSLLTHISSAQILEVRIDGTINEGTYLTLQSAFTKAEEENFDAILILINTPGGLVSSTEKIVSLILNSDIPVLAYVPPGAFCASAGSLIAVSVNVLGMSNGTSIGAATPISVGVTDQKVEQKTVNYLAKYAKSIAEKRDRNETAIEKFVTEAYTASAKEAYDYGIIDILADSRDEFLEMADGKVVMTASGEKMLKLADEEIVVFEKPANARIYEVLSSPELASILLIIGIYALVFGLTSPGMGAEIVGVVSLILALFGLGVININYLGALLIMLGIVLFIAEMVTPTYGILGAASVICIVLGILTLYEEPLMPKDFYRGFYLLAGGMALGLGGVVTYMMVKIVQLKDQRKKVGAEALIGEKGEVLSFSNGKGVARIHGELWNIESDDVLERGDAVEVVGREGLKLRVKKA</sequence>
<evidence type="ECO:0000259" key="6">
    <source>
        <dbReference type="Pfam" id="PF01957"/>
    </source>
</evidence>
<organism evidence="9 10">
    <name type="scientific">Geoglobus acetivorans</name>
    <dbReference type="NCBI Taxonomy" id="565033"/>
    <lineage>
        <taxon>Archaea</taxon>
        <taxon>Methanobacteriati</taxon>
        <taxon>Methanobacteriota</taxon>
        <taxon>Archaeoglobi</taxon>
        <taxon>Archaeoglobales</taxon>
        <taxon>Archaeoglobaceae</taxon>
        <taxon>Geoglobus</taxon>
    </lineage>
</organism>
<evidence type="ECO:0000256" key="3">
    <source>
        <dbReference type="ARBA" id="ARBA00022989"/>
    </source>
</evidence>
<name>A0ABZ3H4Z6_GEOAI</name>
<dbReference type="PANTHER" id="PTHR33507">
    <property type="entry name" value="INNER MEMBRANE PROTEIN YBBJ"/>
    <property type="match status" value="1"/>
</dbReference>
<comment type="subcellular location">
    <subcellularLocation>
        <location evidence="1">Membrane</location>
        <topology evidence="1">Multi-pass membrane protein</topology>
    </subcellularLocation>
</comment>
<dbReference type="Proteomes" id="UP001492541">
    <property type="component" value="Chromosome"/>
</dbReference>
<keyword evidence="4 5" id="KW-0472">Membrane</keyword>
<protein>
    <submittedName>
        <fullName evidence="9">Nodulation protein NfeD</fullName>
    </submittedName>
</protein>
<reference evidence="9 10" key="1">
    <citation type="submission" date="2021-11" db="EMBL/GenBank/DDBJ databases">
        <title>Whole genome of Geoglobus acetivorans.</title>
        <authorList>
            <person name="Liu D."/>
        </authorList>
    </citation>
    <scope>NUCLEOTIDE SEQUENCE [LARGE SCALE GENOMIC DNA]</scope>
    <source>
        <strain evidence="9 10">SBH6</strain>
    </source>
</reference>
<feature type="transmembrane region" description="Helical" evidence="5">
    <location>
        <begin position="231"/>
        <end position="248"/>
    </location>
</feature>
<dbReference type="Pfam" id="PF01957">
    <property type="entry name" value="NfeD"/>
    <property type="match status" value="1"/>
</dbReference>
<evidence type="ECO:0000256" key="4">
    <source>
        <dbReference type="ARBA" id="ARBA00023136"/>
    </source>
</evidence>
<dbReference type="Pfam" id="PF25145">
    <property type="entry name" value="NfeD1b_N"/>
    <property type="match status" value="1"/>
</dbReference>
<dbReference type="InterPro" id="IPR056738">
    <property type="entry name" value="NfeD1b_N"/>
</dbReference>
<keyword evidence="3 5" id="KW-1133">Transmembrane helix</keyword>
<feature type="domain" description="NfeD1b N-terminal" evidence="8">
    <location>
        <begin position="24"/>
        <end position="162"/>
    </location>
</feature>
<dbReference type="InterPro" id="IPR052165">
    <property type="entry name" value="Membrane_assoc_protease"/>
</dbReference>
<feature type="domain" description="NfeD integral membrane" evidence="7">
    <location>
        <begin position="231"/>
        <end position="349"/>
    </location>
</feature>
<proteinExistence type="predicted"/>
<dbReference type="SUPFAM" id="SSF141322">
    <property type="entry name" value="NfeD domain-like"/>
    <property type="match status" value="1"/>
</dbReference>
<dbReference type="CDD" id="cd07020">
    <property type="entry name" value="Clp_protease_NfeD_1"/>
    <property type="match status" value="1"/>
</dbReference>
<evidence type="ECO:0000256" key="1">
    <source>
        <dbReference type="ARBA" id="ARBA00004141"/>
    </source>
</evidence>
<dbReference type="InterPro" id="IPR012340">
    <property type="entry name" value="NA-bd_OB-fold"/>
</dbReference>
<evidence type="ECO:0000256" key="2">
    <source>
        <dbReference type="ARBA" id="ARBA00022692"/>
    </source>
</evidence>
<accession>A0ABZ3H4Z6</accession>
<feature type="domain" description="NfeD-like C-terminal" evidence="6">
    <location>
        <begin position="364"/>
        <end position="419"/>
    </location>
</feature>
<dbReference type="Gene3D" id="2.40.50.140">
    <property type="entry name" value="Nucleic acid-binding proteins"/>
    <property type="match status" value="1"/>
</dbReference>
<dbReference type="PANTHER" id="PTHR33507:SF4">
    <property type="entry name" value="NODULATION COMPETITIVENESS PROTEIN NFED"/>
    <property type="match status" value="1"/>
</dbReference>